<dbReference type="OrthoDB" id="3000060at2759"/>
<name>A0A8H7CKS3_9AGAR</name>
<dbReference type="EMBL" id="JACAZI010000019">
    <property type="protein sequence ID" value="KAF7339791.1"/>
    <property type="molecule type" value="Genomic_DNA"/>
</dbReference>
<proteinExistence type="predicted"/>
<accession>A0A8H7CKS3</accession>
<feature type="region of interest" description="Disordered" evidence="1">
    <location>
        <begin position="1"/>
        <end position="24"/>
    </location>
</feature>
<dbReference type="Proteomes" id="UP000620124">
    <property type="component" value="Unassembled WGS sequence"/>
</dbReference>
<protein>
    <submittedName>
        <fullName evidence="2">Uncharacterized protein</fullName>
    </submittedName>
</protein>
<organism evidence="2 3">
    <name type="scientific">Mycena venus</name>
    <dbReference type="NCBI Taxonomy" id="2733690"/>
    <lineage>
        <taxon>Eukaryota</taxon>
        <taxon>Fungi</taxon>
        <taxon>Dikarya</taxon>
        <taxon>Basidiomycota</taxon>
        <taxon>Agaricomycotina</taxon>
        <taxon>Agaricomycetes</taxon>
        <taxon>Agaricomycetidae</taxon>
        <taxon>Agaricales</taxon>
        <taxon>Marasmiineae</taxon>
        <taxon>Mycenaceae</taxon>
        <taxon>Mycena</taxon>
    </lineage>
</organism>
<reference evidence="2" key="1">
    <citation type="submission" date="2020-05" db="EMBL/GenBank/DDBJ databases">
        <title>Mycena genomes resolve the evolution of fungal bioluminescence.</title>
        <authorList>
            <person name="Tsai I.J."/>
        </authorList>
    </citation>
    <scope>NUCLEOTIDE SEQUENCE</scope>
    <source>
        <strain evidence="2">CCC161011</strain>
    </source>
</reference>
<evidence type="ECO:0000256" key="1">
    <source>
        <dbReference type="SAM" id="MobiDB-lite"/>
    </source>
</evidence>
<comment type="caution">
    <text evidence="2">The sequence shown here is derived from an EMBL/GenBank/DDBJ whole genome shotgun (WGS) entry which is preliminary data.</text>
</comment>
<keyword evidence="3" id="KW-1185">Reference proteome</keyword>
<evidence type="ECO:0000313" key="2">
    <source>
        <dbReference type="EMBL" id="KAF7339791.1"/>
    </source>
</evidence>
<evidence type="ECO:0000313" key="3">
    <source>
        <dbReference type="Proteomes" id="UP000620124"/>
    </source>
</evidence>
<gene>
    <name evidence="2" type="ORF">MVEN_01895600</name>
</gene>
<dbReference type="AlphaFoldDB" id="A0A8H7CKS3"/>
<feature type="region of interest" description="Disordered" evidence="1">
    <location>
        <begin position="59"/>
        <end position="89"/>
    </location>
</feature>
<sequence length="264" mass="29370">MGHLDQRDSNSQGEIDFTKLGRTPPSEQPFLTAWLSRHAAPILATKSLSYFSNTEIQIKPPSGESSVEKREGRMVGASTGRGGSESWDHKSACQHHPTACFAETWQSKGWALFSAAQMQNSIALPASESKRMWGSPFWAAVAELSANGHCATFHPDLIHPQDQYFNTPLSGATLHPLPLVNRFTEEVFDNSDSSDESHRDELDNNEVDSDAFEVWVTQWETKTRPLNVSIGDRHALFSSVENFRAGQVLMRPARSIFKQRAAVD</sequence>